<dbReference type="AlphaFoldDB" id="A0A382PSY7"/>
<dbReference type="PANTHER" id="PTHR43592:SF15">
    <property type="entry name" value="CAAX AMINO TERMINAL PROTEASE FAMILY PROTEIN"/>
    <property type="match status" value="1"/>
</dbReference>
<feature type="transmembrane region" description="Helical" evidence="1">
    <location>
        <begin position="223"/>
        <end position="243"/>
    </location>
</feature>
<evidence type="ECO:0000256" key="1">
    <source>
        <dbReference type="SAM" id="Phobius"/>
    </source>
</evidence>
<keyword evidence="1" id="KW-1133">Transmembrane helix</keyword>
<feature type="transmembrane region" description="Helical" evidence="1">
    <location>
        <begin position="185"/>
        <end position="217"/>
    </location>
</feature>
<feature type="transmembrane region" description="Helical" evidence="1">
    <location>
        <begin position="57"/>
        <end position="80"/>
    </location>
</feature>
<organism evidence="3">
    <name type="scientific">marine metagenome</name>
    <dbReference type="NCBI Taxonomy" id="408172"/>
    <lineage>
        <taxon>unclassified sequences</taxon>
        <taxon>metagenomes</taxon>
        <taxon>ecological metagenomes</taxon>
    </lineage>
</organism>
<evidence type="ECO:0000313" key="3">
    <source>
        <dbReference type="EMBL" id="SVC75795.1"/>
    </source>
</evidence>
<sequence>MIGAVEGEVGPEPEFERGKVAAWCIVISSLITWFIALLAGLIFLPSLIVLLGSSDDVAYEMAGILVYAVLLAITLGYLSIDGDRRSIVEMLKIPSIKAGVLFLLALPIVITIVDYLAVLIYYEVYEALFGYPEIIDMEYPVPESEYDLIISLIFISTVIAAPIVEEIMFRGYVLDAIREIHGDTVAVLGSSVMFGILHIDPYVAGMAALGGIVYGWIRIETGSLWPSIISHMIWNGIFFYVTYFL</sequence>
<dbReference type="GO" id="GO:0080120">
    <property type="term" value="P:CAAX-box protein maturation"/>
    <property type="evidence" value="ECO:0007669"/>
    <property type="project" value="UniProtKB-ARBA"/>
</dbReference>
<name>A0A382PSY7_9ZZZZ</name>
<dbReference type="Pfam" id="PF02517">
    <property type="entry name" value="Rce1-like"/>
    <property type="match status" value="1"/>
</dbReference>
<dbReference type="GO" id="GO:0004175">
    <property type="term" value="F:endopeptidase activity"/>
    <property type="evidence" value="ECO:0007669"/>
    <property type="project" value="UniProtKB-ARBA"/>
</dbReference>
<gene>
    <name evidence="3" type="ORF">METZ01_LOCUS328649</name>
</gene>
<keyword evidence="1" id="KW-0812">Transmembrane</keyword>
<protein>
    <recommendedName>
        <fullName evidence="2">CAAX prenyl protease 2/Lysostaphin resistance protein A-like domain-containing protein</fullName>
    </recommendedName>
</protein>
<keyword evidence="1" id="KW-0472">Membrane</keyword>
<proteinExistence type="predicted"/>
<reference evidence="3" key="1">
    <citation type="submission" date="2018-05" db="EMBL/GenBank/DDBJ databases">
        <authorList>
            <person name="Lanie J.A."/>
            <person name="Ng W.-L."/>
            <person name="Kazmierczak K.M."/>
            <person name="Andrzejewski T.M."/>
            <person name="Davidsen T.M."/>
            <person name="Wayne K.J."/>
            <person name="Tettelin H."/>
            <person name="Glass J.I."/>
            <person name="Rusch D."/>
            <person name="Podicherti R."/>
            <person name="Tsui H.-C.T."/>
            <person name="Winkler M.E."/>
        </authorList>
    </citation>
    <scope>NUCLEOTIDE SEQUENCE</scope>
</reference>
<dbReference type="InterPro" id="IPR003675">
    <property type="entry name" value="Rce1/LyrA-like_dom"/>
</dbReference>
<feature type="transmembrane region" description="Helical" evidence="1">
    <location>
        <begin position="146"/>
        <end position="164"/>
    </location>
</feature>
<feature type="domain" description="CAAX prenyl protease 2/Lysostaphin resistance protein A-like" evidence="2">
    <location>
        <begin position="152"/>
        <end position="236"/>
    </location>
</feature>
<evidence type="ECO:0000259" key="2">
    <source>
        <dbReference type="Pfam" id="PF02517"/>
    </source>
</evidence>
<feature type="transmembrane region" description="Helical" evidence="1">
    <location>
        <begin position="20"/>
        <end position="51"/>
    </location>
</feature>
<feature type="transmembrane region" description="Helical" evidence="1">
    <location>
        <begin position="100"/>
        <end position="122"/>
    </location>
</feature>
<accession>A0A382PSY7</accession>
<dbReference type="EMBL" id="UINC01109163">
    <property type="protein sequence ID" value="SVC75795.1"/>
    <property type="molecule type" value="Genomic_DNA"/>
</dbReference>
<dbReference type="PANTHER" id="PTHR43592">
    <property type="entry name" value="CAAX AMINO TERMINAL PROTEASE"/>
    <property type="match status" value="1"/>
</dbReference>